<evidence type="ECO:0000313" key="1">
    <source>
        <dbReference type="EMBL" id="SQC92667.1"/>
    </source>
</evidence>
<evidence type="ECO:0000313" key="2">
    <source>
        <dbReference type="Proteomes" id="UP000251197"/>
    </source>
</evidence>
<name>A0A2X3J1B1_9ENTR</name>
<proteinExistence type="predicted"/>
<reference evidence="1 2" key="1">
    <citation type="submission" date="2018-06" db="EMBL/GenBank/DDBJ databases">
        <authorList>
            <consortium name="Pathogen Informatics"/>
            <person name="Doyle S."/>
        </authorList>
    </citation>
    <scope>NUCLEOTIDE SEQUENCE [LARGE SCALE GENOMIC DNA]</scope>
    <source>
        <strain evidence="1 2">NCTC12120</strain>
    </source>
</reference>
<organism evidence="1 2">
    <name type="scientific">Cedecea neteri</name>
    <dbReference type="NCBI Taxonomy" id="158822"/>
    <lineage>
        <taxon>Bacteria</taxon>
        <taxon>Pseudomonadati</taxon>
        <taxon>Pseudomonadota</taxon>
        <taxon>Gammaproteobacteria</taxon>
        <taxon>Enterobacterales</taxon>
        <taxon>Enterobacteriaceae</taxon>
        <taxon>Cedecea</taxon>
    </lineage>
</organism>
<protein>
    <submittedName>
        <fullName evidence="1">Uncharacterized protein</fullName>
    </submittedName>
</protein>
<dbReference type="Proteomes" id="UP000251197">
    <property type="component" value="Unassembled WGS sequence"/>
</dbReference>
<accession>A0A2X3J1B1</accession>
<dbReference type="EMBL" id="UAVU01000009">
    <property type="protein sequence ID" value="SQC92667.1"/>
    <property type="molecule type" value="Genomic_DNA"/>
</dbReference>
<gene>
    <name evidence="1" type="ORF">NCTC12120_05867</name>
</gene>
<sequence length="131" mass="14646">MSLSLFIARRENNAAWGNEANRVTIVFPGYTARFTNLIFREQVAQLIIDNSPAHLLTECQWLDLMNLVNLKRCITAGEKRSPARCSAVKISPNAMLSLSGYLRSFNSRGVKLMRCGIDEPAAQHSPDQHSI</sequence>
<dbReference type="AlphaFoldDB" id="A0A2X3J1B1"/>